<dbReference type="Pfam" id="PF00078">
    <property type="entry name" value="RVT_1"/>
    <property type="match status" value="1"/>
</dbReference>
<organism evidence="2 3">
    <name type="scientific">Gadus morhua</name>
    <name type="common">Atlantic cod</name>
    <dbReference type="NCBI Taxonomy" id="8049"/>
    <lineage>
        <taxon>Eukaryota</taxon>
        <taxon>Metazoa</taxon>
        <taxon>Chordata</taxon>
        <taxon>Craniata</taxon>
        <taxon>Vertebrata</taxon>
        <taxon>Euteleostomi</taxon>
        <taxon>Actinopterygii</taxon>
        <taxon>Neopterygii</taxon>
        <taxon>Teleostei</taxon>
        <taxon>Neoteleostei</taxon>
        <taxon>Acanthomorphata</taxon>
        <taxon>Zeiogadaria</taxon>
        <taxon>Gadariae</taxon>
        <taxon>Gadiformes</taxon>
        <taxon>Gadoidei</taxon>
        <taxon>Gadidae</taxon>
        <taxon>Gadus</taxon>
    </lineage>
</organism>
<name>A0A8C5BUC3_GADMO</name>
<reference evidence="2" key="1">
    <citation type="submission" date="2025-08" db="UniProtKB">
        <authorList>
            <consortium name="Ensembl"/>
        </authorList>
    </citation>
    <scope>IDENTIFICATION</scope>
</reference>
<accession>A0A8C5BUC3</accession>
<dbReference type="Ensembl" id="ENSGMOT00000051299.1">
    <property type="protein sequence ID" value="ENSGMOP00000050838.1"/>
    <property type="gene ID" value="ENSGMOG00000027287.1"/>
</dbReference>
<protein>
    <recommendedName>
        <fullName evidence="1">Reverse transcriptase domain-containing protein</fullName>
    </recommendedName>
</protein>
<dbReference type="PANTHER" id="PTHR47510:SF3">
    <property type="entry name" value="ENDO_EXONUCLEASE_PHOSPHATASE DOMAIN-CONTAINING PROTEIN"/>
    <property type="match status" value="1"/>
</dbReference>
<reference evidence="2" key="2">
    <citation type="submission" date="2025-09" db="UniProtKB">
        <authorList>
            <consortium name="Ensembl"/>
        </authorList>
    </citation>
    <scope>IDENTIFICATION</scope>
</reference>
<keyword evidence="3" id="KW-1185">Reference proteome</keyword>
<dbReference type="Pfam" id="PF09004">
    <property type="entry name" value="ALKBH8_N"/>
    <property type="match status" value="1"/>
</dbReference>
<dbReference type="GO" id="GO:0016706">
    <property type="term" value="F:2-oxoglutarate-dependent dioxygenase activity"/>
    <property type="evidence" value="ECO:0007669"/>
    <property type="project" value="InterPro"/>
</dbReference>
<dbReference type="CDD" id="cd01650">
    <property type="entry name" value="RT_nLTR_like"/>
    <property type="match status" value="1"/>
</dbReference>
<dbReference type="PROSITE" id="PS50878">
    <property type="entry name" value="RT_POL"/>
    <property type="match status" value="1"/>
</dbReference>
<proteinExistence type="predicted"/>
<dbReference type="InterPro" id="IPR015095">
    <property type="entry name" value="AlkB_hom8_N"/>
</dbReference>
<dbReference type="PANTHER" id="PTHR47510">
    <property type="entry name" value="REVERSE TRANSCRIPTASE DOMAIN-CONTAINING PROTEIN"/>
    <property type="match status" value="1"/>
</dbReference>
<dbReference type="GO" id="GO:0008168">
    <property type="term" value="F:methyltransferase activity"/>
    <property type="evidence" value="ECO:0007669"/>
    <property type="project" value="InterPro"/>
</dbReference>
<evidence type="ECO:0000259" key="1">
    <source>
        <dbReference type="PROSITE" id="PS50878"/>
    </source>
</evidence>
<dbReference type="AlphaFoldDB" id="A0A8C5BUC3"/>
<dbReference type="InterPro" id="IPR000477">
    <property type="entry name" value="RT_dom"/>
</dbReference>
<feature type="domain" description="Reverse transcriptase" evidence="1">
    <location>
        <begin position="264"/>
        <end position="530"/>
    </location>
</feature>
<dbReference type="GeneTree" id="ENSGT01120000271821"/>
<dbReference type="Proteomes" id="UP000694546">
    <property type="component" value="Chromosome 22"/>
</dbReference>
<dbReference type="OMA" id="SENISMW"/>
<evidence type="ECO:0000313" key="3">
    <source>
        <dbReference type="Proteomes" id="UP000694546"/>
    </source>
</evidence>
<evidence type="ECO:0000313" key="2">
    <source>
        <dbReference type="Ensembl" id="ENSGMOP00000050838.1"/>
    </source>
</evidence>
<sequence>MPALGASYHNSVYLMPVYKPSFMRLEHKERTVKMWSEDSISSLQACFECTDWDCFQDSTDNIDELADTVSSYITFCVDSVIPTRISVHYPNNKPWVTKELKSVINKKKRTFYTGDPWEKKAVSKEVKKEIRKAKMKYREKVEERYSGGDLRAAWRGIKSMASINQCSSESRQPITVKGIDVPDLSNAFNMFYSRFESSDFSENISMWRDSLVPHNDIVIAQEVVTTLFKRVNIMKAAGPDAVCGRTLRYCADQLSVVFTPLFNMCAKKGQIPQIWKRSTIIPLAKSKNPQELKDFRPVALTSLVMKIFEKIIKDEIMSLVSGKLDPLQFAYQTGKGVDDAKLFLLDTMYKHLEKPGSHARLLFADFSSAFNKMQPHILIERLAAEFELPHQILLLLLNFLTDRTQRVSVNGHLSQAITSNTGSPQGCVLSPLLFILYTDSCRSSQQGSYLAKFSDDTALLSLFQGPHCSHGLALTLFVNWCDNNFLDLNIEKTKELVIDFRKVKGALKPSIIHGEEVQLVDTYKYLGTVFDNHLKFHTNTEVIVKKGQQRVHLLRMLNSFSVSKVILRIFYQSFIESLLTFSFTCWTNSLSVKDMNSLNKIVKICSKITGIQLKSISSLWNKQAVQKAKCIISQPDHVLSKEFKLMPSGRRYCSIRTRTMRYSHSFIPATIRLLNDDKSKE</sequence>